<dbReference type="Gene3D" id="3.30.2310.20">
    <property type="entry name" value="RelE-like"/>
    <property type="match status" value="1"/>
</dbReference>
<sequence>MAHPGRRFRIVYLILDDQALIAVVRIAHRREVYRSF</sequence>
<organism evidence="2 3">
    <name type="scientific">Micromonospora humidisoli</name>
    <dbReference type="NCBI Taxonomy" id="2807622"/>
    <lineage>
        <taxon>Bacteria</taxon>
        <taxon>Bacillati</taxon>
        <taxon>Actinomycetota</taxon>
        <taxon>Actinomycetes</taxon>
        <taxon>Micromonosporales</taxon>
        <taxon>Micromonosporaceae</taxon>
        <taxon>Micromonospora</taxon>
    </lineage>
</organism>
<gene>
    <name evidence="2" type="ORF">JQN84_07230</name>
</gene>
<comment type="caution">
    <text evidence="2">The sequence shown here is derived from an EMBL/GenBank/DDBJ whole genome shotgun (WGS) entry which is preliminary data.</text>
</comment>
<dbReference type="RefSeq" id="WP_204957631.1">
    <property type="nucleotide sequence ID" value="NZ_JAFEUO010000002.1"/>
</dbReference>
<dbReference type="InterPro" id="IPR035093">
    <property type="entry name" value="RelE/ParE_toxin_dom_sf"/>
</dbReference>
<keyword evidence="3" id="KW-1185">Reference proteome</keyword>
<name>A0ABS2J704_9ACTN</name>
<protein>
    <submittedName>
        <fullName evidence="2">Type II toxin-antitoxin system RelE/ParE family toxin</fullName>
    </submittedName>
</protein>
<dbReference type="Proteomes" id="UP000809587">
    <property type="component" value="Unassembled WGS sequence"/>
</dbReference>
<dbReference type="SUPFAM" id="SSF143011">
    <property type="entry name" value="RelE-like"/>
    <property type="match status" value="1"/>
</dbReference>
<proteinExistence type="predicted"/>
<dbReference type="EMBL" id="JAFEUO010000002">
    <property type="protein sequence ID" value="MBM7082326.1"/>
    <property type="molecule type" value="Genomic_DNA"/>
</dbReference>
<evidence type="ECO:0000256" key="1">
    <source>
        <dbReference type="ARBA" id="ARBA00022649"/>
    </source>
</evidence>
<dbReference type="Pfam" id="PF05016">
    <property type="entry name" value="ParE_toxin"/>
    <property type="match status" value="1"/>
</dbReference>
<evidence type="ECO:0000313" key="3">
    <source>
        <dbReference type="Proteomes" id="UP000809587"/>
    </source>
</evidence>
<accession>A0ABS2J704</accession>
<evidence type="ECO:0000313" key="2">
    <source>
        <dbReference type="EMBL" id="MBM7082326.1"/>
    </source>
</evidence>
<dbReference type="InterPro" id="IPR007712">
    <property type="entry name" value="RelE/ParE_toxin"/>
</dbReference>
<keyword evidence="1" id="KW-1277">Toxin-antitoxin system</keyword>
<reference evidence="2 3" key="1">
    <citation type="submission" date="2021-02" db="EMBL/GenBank/DDBJ databases">
        <authorList>
            <person name="Lee D.-H."/>
        </authorList>
    </citation>
    <scope>NUCLEOTIDE SEQUENCE [LARGE SCALE GENOMIC DNA]</scope>
    <source>
        <strain evidence="2 3">MMS20-R2-29</strain>
    </source>
</reference>